<feature type="transmembrane region" description="Helical" evidence="2">
    <location>
        <begin position="45"/>
        <end position="73"/>
    </location>
</feature>
<keyword evidence="2" id="KW-0812">Transmembrane</keyword>
<proteinExistence type="predicted"/>
<dbReference type="KEGG" id="haa:A5892_17950"/>
<name>A0A172YIS6_9GAMM</name>
<feature type="compositionally biased region" description="Polar residues" evidence="1">
    <location>
        <begin position="86"/>
        <end position="95"/>
    </location>
</feature>
<evidence type="ECO:0000256" key="1">
    <source>
        <dbReference type="SAM" id="MobiDB-lite"/>
    </source>
</evidence>
<evidence type="ECO:0000313" key="3">
    <source>
        <dbReference type="EMBL" id="ANF59113.1"/>
    </source>
</evidence>
<dbReference type="EMBL" id="CP015243">
    <property type="protein sequence ID" value="ANF59113.1"/>
    <property type="molecule type" value="Genomic_DNA"/>
</dbReference>
<dbReference type="Proteomes" id="UP000077875">
    <property type="component" value="Chromosome"/>
</dbReference>
<gene>
    <name evidence="3" type="ORF">A5892_17950</name>
</gene>
<sequence length="116" mass="13434">MFDPNAYRNLRDNPAWRRAREWRAGSGVGRRPEGAADWLRATFTWLAVSVLLMVGVVMALLLFTLGLLMLPFLRYRLRKQAERQGQVWSGEQSARQPRDGPRVIEGEYQVKRPPPR</sequence>
<protein>
    <submittedName>
        <fullName evidence="3">Uncharacterized protein</fullName>
    </submittedName>
</protein>
<organism evidence="3 4">
    <name type="scientific">Halotalea alkalilenta</name>
    <dbReference type="NCBI Taxonomy" id="376489"/>
    <lineage>
        <taxon>Bacteria</taxon>
        <taxon>Pseudomonadati</taxon>
        <taxon>Pseudomonadota</taxon>
        <taxon>Gammaproteobacteria</taxon>
        <taxon>Oceanospirillales</taxon>
        <taxon>Halomonadaceae</taxon>
        <taxon>Halotalea</taxon>
    </lineage>
</organism>
<dbReference type="AlphaFoldDB" id="A0A172YIS6"/>
<dbReference type="RefSeq" id="WP_064123955.1">
    <property type="nucleotide sequence ID" value="NZ_CP015243.1"/>
</dbReference>
<feature type="region of interest" description="Disordered" evidence="1">
    <location>
        <begin position="83"/>
        <end position="116"/>
    </location>
</feature>
<evidence type="ECO:0000256" key="2">
    <source>
        <dbReference type="SAM" id="Phobius"/>
    </source>
</evidence>
<keyword evidence="2" id="KW-0472">Membrane</keyword>
<reference evidence="3 4" key="1">
    <citation type="submission" date="2016-04" db="EMBL/GenBank/DDBJ databases">
        <title>Complete Genome Sequence of Halotalea alkalilenta IHB B 13600.</title>
        <authorList>
            <person name="Swarnkar M.K."/>
            <person name="Sharma A."/>
            <person name="Kaushal K."/>
            <person name="Soni R."/>
            <person name="Rana S."/>
            <person name="Singh A.K."/>
            <person name="Gulati A."/>
        </authorList>
    </citation>
    <scope>NUCLEOTIDE SEQUENCE [LARGE SCALE GENOMIC DNA]</scope>
    <source>
        <strain evidence="3 4">IHB B 13600</strain>
    </source>
</reference>
<accession>A0A172YIS6</accession>
<keyword evidence="2" id="KW-1133">Transmembrane helix</keyword>
<feature type="compositionally biased region" description="Basic and acidic residues" evidence="1">
    <location>
        <begin position="96"/>
        <end position="110"/>
    </location>
</feature>
<dbReference type="STRING" id="376489.A5892_17950"/>
<keyword evidence="4" id="KW-1185">Reference proteome</keyword>
<evidence type="ECO:0000313" key="4">
    <source>
        <dbReference type="Proteomes" id="UP000077875"/>
    </source>
</evidence>